<name>A0A953M3M1_9BACT</name>
<dbReference type="Proteomes" id="UP000705867">
    <property type="component" value="Unassembled WGS sequence"/>
</dbReference>
<evidence type="ECO:0000313" key="1">
    <source>
        <dbReference type="EMBL" id="MBZ0158373.1"/>
    </source>
</evidence>
<evidence type="ECO:0000313" key="2">
    <source>
        <dbReference type="Proteomes" id="UP000705867"/>
    </source>
</evidence>
<proteinExistence type="predicted"/>
<organism evidence="1 2">
    <name type="scientific">Candidatus Nitrobium versatile</name>
    <dbReference type="NCBI Taxonomy" id="2884831"/>
    <lineage>
        <taxon>Bacteria</taxon>
        <taxon>Pseudomonadati</taxon>
        <taxon>Nitrospirota</taxon>
        <taxon>Nitrospiria</taxon>
        <taxon>Nitrospirales</taxon>
        <taxon>Nitrospiraceae</taxon>
        <taxon>Candidatus Nitrobium</taxon>
    </lineage>
</organism>
<sequence length="135" mass="15339">MPEYTFEIYGDFKPMIYLDGKPYLDTHLTFSRYEEAAAWAQNEIVRLRSLTPAPAAPAQQSERILTKWGFRSRFRFSERVAIYDAAKADTGVQVIIDDLFTLENLDLDDPAVAASLDYLVGLGLLTSERKTQVLE</sequence>
<gene>
    <name evidence="1" type="ORF">K8I29_19420</name>
</gene>
<dbReference type="EMBL" id="JAIOIV010000151">
    <property type="protein sequence ID" value="MBZ0158373.1"/>
    <property type="molecule type" value="Genomic_DNA"/>
</dbReference>
<dbReference type="AlphaFoldDB" id="A0A953M3M1"/>
<reference evidence="1" key="2">
    <citation type="submission" date="2021-08" db="EMBL/GenBank/DDBJ databases">
        <authorList>
            <person name="Dalcin Martins P."/>
        </authorList>
    </citation>
    <scope>NUCLEOTIDE SEQUENCE</scope>
    <source>
        <strain evidence="1">MAG_39</strain>
    </source>
</reference>
<accession>A0A953M3M1</accession>
<reference evidence="1" key="1">
    <citation type="journal article" date="2021" name="bioRxiv">
        <title>Unraveling nitrogen, sulfur and carbon metabolic pathways and microbial community transcriptional responses to substrate deprivation and toxicity stresses in a bioreactor mimicking anoxic brackish coastal sediment conditions.</title>
        <authorList>
            <person name="Martins P.D."/>
            <person name="Echeveste M.J."/>
            <person name="Arshad A."/>
            <person name="Kurth J."/>
            <person name="Ouboter H."/>
            <person name="Jetten M.S.M."/>
            <person name="Welte C.U."/>
        </authorList>
    </citation>
    <scope>NUCLEOTIDE SEQUENCE</scope>
    <source>
        <strain evidence="1">MAG_39</strain>
    </source>
</reference>
<protein>
    <submittedName>
        <fullName evidence="1">Uncharacterized protein</fullName>
    </submittedName>
</protein>
<comment type="caution">
    <text evidence="1">The sequence shown here is derived from an EMBL/GenBank/DDBJ whole genome shotgun (WGS) entry which is preliminary data.</text>
</comment>